<dbReference type="Gene3D" id="1.20.970.10">
    <property type="entry name" value="Transferase, Pyrimidine Nucleoside Phosphorylase, Chain C"/>
    <property type="match status" value="1"/>
</dbReference>
<dbReference type="GO" id="GO:0006206">
    <property type="term" value="P:pyrimidine nucleobase metabolic process"/>
    <property type="evidence" value="ECO:0007669"/>
    <property type="project" value="InterPro"/>
</dbReference>
<dbReference type="NCBIfam" id="NF004490">
    <property type="entry name" value="PRK05820.1"/>
    <property type="match status" value="1"/>
</dbReference>
<dbReference type="InterPro" id="IPR036566">
    <property type="entry name" value="PYNP-like_C_sf"/>
</dbReference>
<feature type="domain" description="Pyrimidine nucleoside phosphorylase C-terminal" evidence="7">
    <location>
        <begin position="342"/>
        <end position="416"/>
    </location>
</feature>
<dbReference type="Gene3D" id="3.40.1030.10">
    <property type="entry name" value="Nucleoside phosphorylase/phosphoribosyltransferase catalytic domain"/>
    <property type="match status" value="1"/>
</dbReference>
<keyword evidence="5 8" id="KW-0808">Transferase</keyword>
<dbReference type="PANTHER" id="PTHR10515">
    <property type="entry name" value="THYMIDINE PHOSPHORYLASE"/>
    <property type="match status" value="1"/>
</dbReference>
<dbReference type="PANTHER" id="PTHR10515:SF0">
    <property type="entry name" value="THYMIDINE PHOSPHORYLASE"/>
    <property type="match status" value="1"/>
</dbReference>
<evidence type="ECO:0000313" key="8">
    <source>
        <dbReference type="EMBL" id="QDU22774.1"/>
    </source>
</evidence>
<dbReference type="InterPro" id="IPR000312">
    <property type="entry name" value="Glycosyl_Trfase_fam3"/>
</dbReference>
<dbReference type="SUPFAM" id="SSF52418">
    <property type="entry name" value="Nucleoside phosphorylase/phosphoribosyltransferase catalytic domain"/>
    <property type="match status" value="1"/>
</dbReference>
<evidence type="ECO:0000256" key="2">
    <source>
        <dbReference type="ARBA" id="ARBA00011738"/>
    </source>
</evidence>
<dbReference type="InterPro" id="IPR017872">
    <property type="entry name" value="Pyrmidine_PPase_CS"/>
</dbReference>
<dbReference type="SMART" id="SM00941">
    <property type="entry name" value="PYNP_C"/>
    <property type="match status" value="1"/>
</dbReference>
<dbReference type="OrthoDB" id="9763887at2"/>
<dbReference type="SUPFAM" id="SSF54680">
    <property type="entry name" value="Pyrimidine nucleoside phosphorylase C-terminal domain"/>
    <property type="match status" value="1"/>
</dbReference>
<evidence type="ECO:0000256" key="1">
    <source>
        <dbReference type="ARBA" id="ARBA00006915"/>
    </source>
</evidence>
<comment type="similarity">
    <text evidence="1">Belongs to the thymidine/pyrimidine-nucleoside phosphorylase family.</text>
</comment>
<dbReference type="PIRSF" id="PIRSF000478">
    <property type="entry name" value="TP_PyNP"/>
    <property type="match status" value="1"/>
</dbReference>
<dbReference type="InterPro" id="IPR035902">
    <property type="entry name" value="Nuc_phospho_transferase"/>
</dbReference>
<evidence type="ECO:0000256" key="6">
    <source>
        <dbReference type="ARBA" id="ARBA00048550"/>
    </source>
</evidence>
<dbReference type="InterPro" id="IPR036320">
    <property type="entry name" value="Glycosyl_Trfase_fam3_N_dom_sf"/>
</dbReference>
<protein>
    <recommendedName>
        <fullName evidence="3">thymidine phosphorylase</fullName>
        <ecNumber evidence="3">2.4.2.4</ecNumber>
    </recommendedName>
</protein>
<dbReference type="Proteomes" id="UP000319576">
    <property type="component" value="Chromosome"/>
</dbReference>
<sequence length="431" mass="44857">MRAVDIIRAKRDGGELTPAQIDSFVAGATRGHGWSDYQLSALLMAVFFRGMSPAEAAHLTSAMTNSGRRYDLSDLPGPKVDKHSTGGVGDKTSLILGPLAAACGVVVPMMSGRGLGHTGGTLDKLESIPGFRVNLREDEFRAALKAVGLGMIGQTADVAPADKKLYALRDVTGTVESVPLITASILSKKLAEGISGLVMDVKAGRGAFMKTHVDAKVLAESLVRVGTANGLKVRAVLTAMDAPLGRYVGNSLEVAESVETLKGNGPADLTELSVLLAARMVELAGIADAEAKVRAALASGAGVDVFRRCIEQQGGDPRVTDDYSRLPTAPHTTQVRAPRRGYVVAMDAEKVGVATMVLGAGRRRAEDAVDHAVGVIVRAAVGEQVKAGDTVFEVHYRDAATLAAALPLLTESLALGDTPPAAQPLVLEEIG</sequence>
<dbReference type="GO" id="GO:0009032">
    <property type="term" value="F:thymidine phosphorylase activity"/>
    <property type="evidence" value="ECO:0007669"/>
    <property type="project" value="UniProtKB-EC"/>
</dbReference>
<dbReference type="InterPro" id="IPR018090">
    <property type="entry name" value="Pyrmidine_PPas_bac/euk"/>
</dbReference>
<evidence type="ECO:0000256" key="5">
    <source>
        <dbReference type="ARBA" id="ARBA00022679"/>
    </source>
</evidence>
<dbReference type="KEGG" id="uli:ETAA1_47620"/>
<dbReference type="FunFam" id="3.40.1030.10:FF:000003">
    <property type="entry name" value="Pyrimidine-nucleoside phosphorylase"/>
    <property type="match status" value="1"/>
</dbReference>
<accession>A0A517XZ30</accession>
<gene>
    <name evidence="8" type="primary">pdp</name>
    <name evidence="8" type="ORF">ETAA1_47620</name>
</gene>
<dbReference type="Pfam" id="PF02885">
    <property type="entry name" value="Glycos_trans_3N"/>
    <property type="match status" value="1"/>
</dbReference>
<dbReference type="GO" id="GO:0005829">
    <property type="term" value="C:cytosol"/>
    <property type="evidence" value="ECO:0007669"/>
    <property type="project" value="TreeGrafter"/>
</dbReference>
<keyword evidence="9" id="KW-1185">Reference proteome</keyword>
<dbReference type="SUPFAM" id="SSF47648">
    <property type="entry name" value="Nucleoside phosphorylase/phosphoribosyltransferase N-terminal domain"/>
    <property type="match status" value="1"/>
</dbReference>
<comment type="catalytic activity">
    <reaction evidence="6">
        <text>thymidine + phosphate = 2-deoxy-alpha-D-ribose 1-phosphate + thymine</text>
        <dbReference type="Rhea" id="RHEA:16037"/>
        <dbReference type="ChEBI" id="CHEBI:17748"/>
        <dbReference type="ChEBI" id="CHEBI:17821"/>
        <dbReference type="ChEBI" id="CHEBI:43474"/>
        <dbReference type="ChEBI" id="CHEBI:57259"/>
        <dbReference type="EC" id="2.4.2.4"/>
    </reaction>
</comment>
<dbReference type="PROSITE" id="PS00647">
    <property type="entry name" value="THYMID_PHOSPHORYLASE"/>
    <property type="match status" value="1"/>
</dbReference>
<dbReference type="Pfam" id="PF00591">
    <property type="entry name" value="Glycos_transf_3"/>
    <property type="match status" value="1"/>
</dbReference>
<keyword evidence="4 8" id="KW-0328">Glycosyltransferase</keyword>
<evidence type="ECO:0000256" key="4">
    <source>
        <dbReference type="ARBA" id="ARBA00022676"/>
    </source>
</evidence>
<evidence type="ECO:0000259" key="7">
    <source>
        <dbReference type="SMART" id="SM00941"/>
    </source>
</evidence>
<evidence type="ECO:0000313" key="9">
    <source>
        <dbReference type="Proteomes" id="UP000319576"/>
    </source>
</evidence>
<comment type="subunit">
    <text evidence="2">Homodimer.</text>
</comment>
<reference evidence="8 9" key="1">
    <citation type="submission" date="2019-02" db="EMBL/GenBank/DDBJ databases">
        <title>Deep-cultivation of Planctomycetes and their phenomic and genomic characterization uncovers novel biology.</title>
        <authorList>
            <person name="Wiegand S."/>
            <person name="Jogler M."/>
            <person name="Boedeker C."/>
            <person name="Pinto D."/>
            <person name="Vollmers J."/>
            <person name="Rivas-Marin E."/>
            <person name="Kohn T."/>
            <person name="Peeters S.H."/>
            <person name="Heuer A."/>
            <person name="Rast P."/>
            <person name="Oberbeckmann S."/>
            <person name="Bunk B."/>
            <person name="Jeske O."/>
            <person name="Meyerdierks A."/>
            <person name="Storesund J.E."/>
            <person name="Kallscheuer N."/>
            <person name="Luecker S."/>
            <person name="Lage O.M."/>
            <person name="Pohl T."/>
            <person name="Merkel B.J."/>
            <person name="Hornburger P."/>
            <person name="Mueller R.-W."/>
            <person name="Bruemmer F."/>
            <person name="Labrenz M."/>
            <person name="Spormann A.M."/>
            <person name="Op den Camp H."/>
            <person name="Overmann J."/>
            <person name="Amann R."/>
            <person name="Jetten M.S.M."/>
            <person name="Mascher T."/>
            <person name="Medema M.H."/>
            <person name="Devos D.P."/>
            <person name="Kaster A.-K."/>
            <person name="Ovreas L."/>
            <person name="Rohde M."/>
            <person name="Galperin M.Y."/>
            <person name="Jogler C."/>
        </authorList>
    </citation>
    <scope>NUCLEOTIDE SEQUENCE [LARGE SCALE GENOMIC DNA]</scope>
    <source>
        <strain evidence="8 9">ETA_A1</strain>
    </source>
</reference>
<proteinExistence type="inferred from homology"/>
<evidence type="ECO:0000256" key="3">
    <source>
        <dbReference type="ARBA" id="ARBA00011892"/>
    </source>
</evidence>
<dbReference type="AlphaFoldDB" id="A0A517XZ30"/>
<dbReference type="Gene3D" id="3.90.1170.30">
    <property type="entry name" value="Pyrimidine nucleoside phosphorylase-like, C-terminal domain"/>
    <property type="match status" value="1"/>
</dbReference>
<dbReference type="InterPro" id="IPR013102">
    <property type="entry name" value="PYNP_C"/>
</dbReference>
<dbReference type="GO" id="GO:0006213">
    <property type="term" value="P:pyrimidine nucleoside metabolic process"/>
    <property type="evidence" value="ECO:0007669"/>
    <property type="project" value="InterPro"/>
</dbReference>
<dbReference type="GO" id="GO:0004645">
    <property type="term" value="F:1,4-alpha-oligoglucan phosphorylase activity"/>
    <property type="evidence" value="ECO:0007669"/>
    <property type="project" value="InterPro"/>
</dbReference>
<dbReference type="EC" id="2.4.2.4" evidence="3"/>
<dbReference type="InterPro" id="IPR017459">
    <property type="entry name" value="Glycosyl_Trfase_fam3_N_dom"/>
</dbReference>
<name>A0A517XZ30_9BACT</name>
<dbReference type="NCBIfam" id="TIGR02644">
    <property type="entry name" value="Y_phosphoryl"/>
    <property type="match status" value="1"/>
</dbReference>
<dbReference type="Pfam" id="PF07831">
    <property type="entry name" value="PYNP_C"/>
    <property type="match status" value="1"/>
</dbReference>
<dbReference type="RefSeq" id="WP_145242785.1">
    <property type="nucleotide sequence ID" value="NZ_CP036273.1"/>
</dbReference>
<dbReference type="InterPro" id="IPR000053">
    <property type="entry name" value="Thymidine/pyrmidine_PPase"/>
</dbReference>
<organism evidence="8 9">
    <name type="scientific">Urbifossiella limnaea</name>
    <dbReference type="NCBI Taxonomy" id="2528023"/>
    <lineage>
        <taxon>Bacteria</taxon>
        <taxon>Pseudomonadati</taxon>
        <taxon>Planctomycetota</taxon>
        <taxon>Planctomycetia</taxon>
        <taxon>Gemmatales</taxon>
        <taxon>Gemmataceae</taxon>
        <taxon>Urbifossiella</taxon>
    </lineage>
</organism>
<dbReference type="EMBL" id="CP036273">
    <property type="protein sequence ID" value="QDU22774.1"/>
    <property type="molecule type" value="Genomic_DNA"/>
</dbReference>